<evidence type="ECO:0000313" key="1">
    <source>
        <dbReference type="EMBL" id="TWF80463.1"/>
    </source>
</evidence>
<comment type="caution">
    <text evidence="1">The sequence shown here is derived from an EMBL/GenBank/DDBJ whole genome shotgun (WGS) entry which is preliminary data.</text>
</comment>
<keyword evidence="2" id="KW-1185">Reference proteome</keyword>
<proteinExistence type="predicted"/>
<evidence type="ECO:0000313" key="2">
    <source>
        <dbReference type="Proteomes" id="UP000321261"/>
    </source>
</evidence>
<name>A0A561T025_9PSEU</name>
<accession>A0A561T025</accession>
<dbReference type="EMBL" id="VIWU01000001">
    <property type="protein sequence ID" value="TWF80463.1"/>
    <property type="molecule type" value="Genomic_DNA"/>
</dbReference>
<sequence>MGVSVSLDQVRCRSEARHHDVAPPRATALPGADLDMNLVAWIVERAGVRCLIETPDDGTTTILAEPQLRNGRTHWAVRATRVRAPDPDRCDHVRVGPNNDSPTAMRVLDPDERRLAALIVAQALRVEPEETLTSGEVEALGLG</sequence>
<organism evidence="1 2">
    <name type="scientific">Pseudonocardia hierapolitana</name>
    <dbReference type="NCBI Taxonomy" id="1128676"/>
    <lineage>
        <taxon>Bacteria</taxon>
        <taxon>Bacillati</taxon>
        <taxon>Actinomycetota</taxon>
        <taxon>Actinomycetes</taxon>
        <taxon>Pseudonocardiales</taxon>
        <taxon>Pseudonocardiaceae</taxon>
        <taxon>Pseudonocardia</taxon>
    </lineage>
</organism>
<dbReference type="Proteomes" id="UP000321261">
    <property type="component" value="Unassembled WGS sequence"/>
</dbReference>
<protein>
    <submittedName>
        <fullName evidence="1">Uncharacterized protein</fullName>
    </submittedName>
</protein>
<dbReference type="AlphaFoldDB" id="A0A561T025"/>
<reference evidence="1 2" key="1">
    <citation type="submission" date="2019-06" db="EMBL/GenBank/DDBJ databases">
        <title>Sequencing the genomes of 1000 actinobacteria strains.</title>
        <authorList>
            <person name="Klenk H.-P."/>
        </authorList>
    </citation>
    <scope>NUCLEOTIDE SEQUENCE [LARGE SCALE GENOMIC DNA]</scope>
    <source>
        <strain evidence="1 2">DSM 45671</strain>
    </source>
</reference>
<gene>
    <name evidence="1" type="ORF">FHX44_116406</name>
</gene>